<accession>A0A839ZXA2</accession>
<dbReference type="RefSeq" id="WP_246370439.1">
    <property type="nucleotide sequence ID" value="NZ_JACIDK010000001.1"/>
</dbReference>
<dbReference type="PROSITE" id="PS00092">
    <property type="entry name" value="N6_MTASE"/>
    <property type="match status" value="1"/>
</dbReference>
<evidence type="ECO:0000313" key="8">
    <source>
        <dbReference type="Proteomes" id="UP000530564"/>
    </source>
</evidence>
<dbReference type="InterPro" id="IPR046977">
    <property type="entry name" value="RsmC/RlmG"/>
</dbReference>
<keyword evidence="2" id="KW-0698">rRNA processing</keyword>
<evidence type="ECO:0000256" key="2">
    <source>
        <dbReference type="ARBA" id="ARBA00022552"/>
    </source>
</evidence>
<dbReference type="PANTHER" id="PTHR47816">
    <property type="entry name" value="RIBOSOMAL RNA SMALL SUBUNIT METHYLTRANSFERASE C"/>
    <property type="match status" value="1"/>
</dbReference>
<evidence type="ECO:0000259" key="6">
    <source>
        <dbReference type="Pfam" id="PF05175"/>
    </source>
</evidence>
<comment type="caution">
    <text evidence="7">The sequence shown here is derived from an EMBL/GenBank/DDBJ whole genome shotgun (WGS) entry which is preliminary data.</text>
</comment>
<reference evidence="7 8" key="1">
    <citation type="submission" date="2020-08" db="EMBL/GenBank/DDBJ databases">
        <title>Genomic Encyclopedia of Type Strains, Phase IV (KMG-IV): sequencing the most valuable type-strain genomes for metagenomic binning, comparative biology and taxonomic classification.</title>
        <authorList>
            <person name="Goeker M."/>
        </authorList>
    </citation>
    <scope>NUCLEOTIDE SEQUENCE [LARGE SCALE GENOMIC DNA]</scope>
    <source>
        <strain evidence="7 8">DSM 21793</strain>
    </source>
</reference>
<keyword evidence="4 7" id="KW-0808">Transferase</keyword>
<organism evidence="7 8">
    <name type="scientific">Phenylobacterium haematophilum</name>
    <dbReference type="NCBI Taxonomy" id="98513"/>
    <lineage>
        <taxon>Bacteria</taxon>
        <taxon>Pseudomonadati</taxon>
        <taxon>Pseudomonadota</taxon>
        <taxon>Alphaproteobacteria</taxon>
        <taxon>Caulobacterales</taxon>
        <taxon>Caulobacteraceae</taxon>
        <taxon>Phenylobacterium</taxon>
    </lineage>
</organism>
<gene>
    <name evidence="7" type="ORF">GGQ61_000740</name>
</gene>
<dbReference type="PANTHER" id="PTHR47816:SF4">
    <property type="entry name" value="RIBOSOMAL RNA SMALL SUBUNIT METHYLTRANSFERASE C"/>
    <property type="match status" value="1"/>
</dbReference>
<dbReference type="Pfam" id="PF05175">
    <property type="entry name" value="MTS"/>
    <property type="match status" value="1"/>
</dbReference>
<dbReference type="InterPro" id="IPR029063">
    <property type="entry name" value="SAM-dependent_MTases_sf"/>
</dbReference>
<evidence type="ECO:0000256" key="4">
    <source>
        <dbReference type="ARBA" id="ARBA00022679"/>
    </source>
</evidence>
<dbReference type="AlphaFoldDB" id="A0A839ZXA2"/>
<evidence type="ECO:0000313" key="7">
    <source>
        <dbReference type="EMBL" id="MBB3890043.1"/>
    </source>
</evidence>
<dbReference type="GO" id="GO:0052914">
    <property type="term" value="F:16S rRNA (guanine(1207)-N(2))-methyltransferase activity"/>
    <property type="evidence" value="ECO:0007669"/>
    <property type="project" value="UniProtKB-EC"/>
</dbReference>
<keyword evidence="3 7" id="KW-0489">Methyltransferase</keyword>
<dbReference type="CDD" id="cd02440">
    <property type="entry name" value="AdoMet_MTases"/>
    <property type="match status" value="1"/>
</dbReference>
<evidence type="ECO:0000256" key="5">
    <source>
        <dbReference type="ARBA" id="ARBA00022691"/>
    </source>
</evidence>
<dbReference type="InterPro" id="IPR007848">
    <property type="entry name" value="Small_mtfrase_dom"/>
</dbReference>
<dbReference type="GO" id="GO:0003676">
    <property type="term" value="F:nucleic acid binding"/>
    <property type="evidence" value="ECO:0007669"/>
    <property type="project" value="InterPro"/>
</dbReference>
<proteinExistence type="predicted"/>
<dbReference type="EMBL" id="JACIDK010000001">
    <property type="protein sequence ID" value="MBB3890043.1"/>
    <property type="molecule type" value="Genomic_DNA"/>
</dbReference>
<keyword evidence="1" id="KW-0963">Cytoplasm</keyword>
<name>A0A839ZXA2_9CAUL</name>
<dbReference type="SUPFAM" id="SSF53335">
    <property type="entry name" value="S-adenosyl-L-methionine-dependent methyltransferases"/>
    <property type="match status" value="1"/>
</dbReference>
<keyword evidence="5" id="KW-0949">S-adenosyl-L-methionine</keyword>
<dbReference type="InterPro" id="IPR002052">
    <property type="entry name" value="DNA_methylase_N6_adenine_CS"/>
</dbReference>
<keyword evidence="8" id="KW-1185">Reference proteome</keyword>
<evidence type="ECO:0000256" key="3">
    <source>
        <dbReference type="ARBA" id="ARBA00022603"/>
    </source>
</evidence>
<evidence type="ECO:0000256" key="1">
    <source>
        <dbReference type="ARBA" id="ARBA00022490"/>
    </source>
</evidence>
<feature type="domain" description="Methyltransferase small" evidence="6">
    <location>
        <begin position="134"/>
        <end position="297"/>
    </location>
</feature>
<sequence length="300" mass="31784">MPSAVYGNPPPDVIETPKGAAQLSPLIPGSTDIVSLADASQDELALLVPGGAIEARYLLAQALRVLRPGGALAAAAPKDRGGLRLKKTLAALGCEVAETSRRHHRICEVERPDVSLALAPAIAEGAPRILPSGLWSQPGVFSWDRLDPGSELLLQHLPALSGRGADFGCGVGWLSRAVLTSPAVAALTLIDIDRRAVECAEHNIVDSRASFVWADVRTAAKALSDLDFVVMNPPFHDGGQEDRRLGQAFIRAAADSLRTGGRLWLTANRHLPYEAALTEAFKAVTLVADGGGYKIYEARK</sequence>
<protein>
    <submittedName>
        <fullName evidence="7">16S rRNA (Guanine1207-N2)-methyltransferase</fullName>
        <ecNumber evidence="7">2.1.1.172</ecNumber>
    </submittedName>
</protein>
<dbReference type="Proteomes" id="UP000530564">
    <property type="component" value="Unassembled WGS sequence"/>
</dbReference>
<dbReference type="EC" id="2.1.1.172" evidence="7"/>
<dbReference type="Gene3D" id="3.40.50.150">
    <property type="entry name" value="Vaccinia Virus protein VP39"/>
    <property type="match status" value="1"/>
</dbReference>